<gene>
    <name evidence="4" type="ORF">RNJ44_03774</name>
</gene>
<evidence type="ECO:0000259" key="3">
    <source>
        <dbReference type="Pfam" id="PF09073"/>
    </source>
</evidence>
<reference evidence="4 5" key="1">
    <citation type="submission" date="2024-05" db="EMBL/GenBank/DDBJ databases">
        <title>Long read based assembly of the Candida bracarensis genome reveals expanded adhesin content.</title>
        <authorList>
            <person name="Marcet-Houben M."/>
            <person name="Ksiezopolska E."/>
            <person name="Gabaldon T."/>
        </authorList>
    </citation>
    <scope>NUCLEOTIDE SEQUENCE [LARGE SCALE GENOMIC DNA]</scope>
    <source>
        <strain evidence="4 5">CBM6</strain>
    </source>
</reference>
<dbReference type="EMBL" id="JBEVYD010000004">
    <property type="protein sequence ID" value="KAL3233734.1"/>
    <property type="molecule type" value="Genomic_DNA"/>
</dbReference>
<keyword evidence="1" id="KW-0175">Coiled coil</keyword>
<dbReference type="Proteomes" id="UP001623330">
    <property type="component" value="Unassembled WGS sequence"/>
</dbReference>
<feature type="domain" description="Bud22" evidence="3">
    <location>
        <begin position="86"/>
        <end position="472"/>
    </location>
</feature>
<accession>A0ABR4NXZ8</accession>
<feature type="compositionally biased region" description="Acidic residues" evidence="2">
    <location>
        <begin position="258"/>
        <end position="277"/>
    </location>
</feature>
<sequence length="472" mass="55925">MSKENLLFKLDGYEYQWHYLQGTQDNFQPRFNLTQRYYNAKGRKNSKKITKILATLNKENLIENLRNTRIEILNRKLHNIEKHVSNYIYKTIKSFVNNDISKFQEVIQSIQKKLGQEDEGLKEFSTLVMKSKIIKLVITKLQKSSHNLVQAKEEVSDKRIPKWAEDHEYVTIWKNKDHKFNPSNVWNTNVMAIKGADVMVSRIMNGKKYKELIDKFDDSIDTFLNINREKKLEKQKLQKKDKQPVGKDEQDSTPIQGDVEEDDYSDSGIEDNIEYDENMDEETLLKQYDNMLVDSESEGDDEDSELSDNENVNISLAQKKEKKSKDARGELPELMVGYISGGSDDEIEDDKIAKEQIDIKPVKKNRRGQRARRKIWEQKYGSKAKHVQRELEKEREKRQKRQEEYEERVAKRAARSEQQKEYLEKKFEEKREKEINRKRVAETEDHPSWIAKKMAEEKRKKAKFEGKKVVFD</sequence>
<dbReference type="PANTHER" id="PTHR23325">
    <property type="entry name" value="SERUM RESPONSE FACTOR-BINDING"/>
    <property type="match status" value="1"/>
</dbReference>
<comment type="caution">
    <text evidence="4">The sequence shown here is derived from an EMBL/GenBank/DDBJ whole genome shotgun (WGS) entry which is preliminary data.</text>
</comment>
<proteinExistence type="predicted"/>
<feature type="compositionally biased region" description="Basic residues" evidence="2">
    <location>
        <begin position="362"/>
        <end position="373"/>
    </location>
</feature>
<dbReference type="InterPro" id="IPR037393">
    <property type="entry name" value="Bud22/SRFB1"/>
</dbReference>
<evidence type="ECO:0000256" key="1">
    <source>
        <dbReference type="ARBA" id="ARBA00023054"/>
    </source>
</evidence>
<evidence type="ECO:0000313" key="5">
    <source>
        <dbReference type="Proteomes" id="UP001623330"/>
    </source>
</evidence>
<protein>
    <submittedName>
        <fullName evidence="4">Bud site selection protein 22</fullName>
    </submittedName>
</protein>
<feature type="region of interest" description="Disordered" evidence="2">
    <location>
        <begin position="233"/>
        <end position="277"/>
    </location>
</feature>
<organism evidence="4 5">
    <name type="scientific">Nakaseomyces bracarensis</name>
    <dbReference type="NCBI Taxonomy" id="273131"/>
    <lineage>
        <taxon>Eukaryota</taxon>
        <taxon>Fungi</taxon>
        <taxon>Dikarya</taxon>
        <taxon>Ascomycota</taxon>
        <taxon>Saccharomycotina</taxon>
        <taxon>Saccharomycetes</taxon>
        <taxon>Saccharomycetales</taxon>
        <taxon>Saccharomycetaceae</taxon>
        <taxon>Nakaseomyces</taxon>
    </lineage>
</organism>
<evidence type="ECO:0000256" key="2">
    <source>
        <dbReference type="SAM" id="MobiDB-lite"/>
    </source>
</evidence>
<feature type="compositionally biased region" description="Basic and acidic residues" evidence="2">
    <location>
        <begin position="350"/>
        <end position="361"/>
    </location>
</feature>
<dbReference type="InterPro" id="IPR015158">
    <property type="entry name" value="Bud22_dom"/>
</dbReference>
<feature type="compositionally biased region" description="Basic and acidic residues" evidence="2">
    <location>
        <begin position="387"/>
        <end position="407"/>
    </location>
</feature>
<feature type="compositionally biased region" description="Basic and acidic residues" evidence="2">
    <location>
        <begin position="233"/>
        <end position="250"/>
    </location>
</feature>
<feature type="region of interest" description="Disordered" evidence="2">
    <location>
        <begin position="295"/>
        <end position="407"/>
    </location>
</feature>
<name>A0ABR4NXZ8_9SACH</name>
<dbReference type="PANTHER" id="PTHR23325:SF1">
    <property type="entry name" value="SERUM RESPONSE FACTOR-BINDING PROTEIN 1"/>
    <property type="match status" value="1"/>
</dbReference>
<feature type="compositionally biased region" description="Acidic residues" evidence="2">
    <location>
        <begin position="295"/>
        <end position="308"/>
    </location>
</feature>
<evidence type="ECO:0000313" key="4">
    <source>
        <dbReference type="EMBL" id="KAL3233734.1"/>
    </source>
</evidence>
<dbReference type="Pfam" id="PF09073">
    <property type="entry name" value="BUD22"/>
    <property type="match status" value="1"/>
</dbReference>
<keyword evidence="5" id="KW-1185">Reference proteome</keyword>